<organism evidence="2 3">
    <name type="scientific">Colletotrichum tamarilloi</name>
    <dbReference type="NCBI Taxonomy" id="1209934"/>
    <lineage>
        <taxon>Eukaryota</taxon>
        <taxon>Fungi</taxon>
        <taxon>Dikarya</taxon>
        <taxon>Ascomycota</taxon>
        <taxon>Pezizomycotina</taxon>
        <taxon>Sordariomycetes</taxon>
        <taxon>Hypocreomycetidae</taxon>
        <taxon>Glomerellales</taxon>
        <taxon>Glomerellaceae</taxon>
        <taxon>Colletotrichum</taxon>
        <taxon>Colletotrichum acutatum species complex</taxon>
    </lineage>
</organism>
<evidence type="ECO:0000313" key="3">
    <source>
        <dbReference type="Proteomes" id="UP001227543"/>
    </source>
</evidence>
<dbReference type="EMBL" id="MLFU01000030">
    <property type="protein sequence ID" value="KAK1495419.1"/>
    <property type="molecule type" value="Genomic_DNA"/>
</dbReference>
<comment type="caution">
    <text evidence="2">The sequence shown here is derived from an EMBL/GenBank/DDBJ whole genome shotgun (WGS) entry which is preliminary data.</text>
</comment>
<feature type="compositionally biased region" description="Basic residues" evidence="1">
    <location>
        <begin position="122"/>
        <end position="132"/>
    </location>
</feature>
<reference evidence="2 3" key="1">
    <citation type="submission" date="2016-10" db="EMBL/GenBank/DDBJ databases">
        <title>The genome sequence of Colletotrichum fioriniae PJ7.</title>
        <authorList>
            <person name="Baroncelli R."/>
        </authorList>
    </citation>
    <scope>NUCLEOTIDE SEQUENCE [LARGE SCALE GENOMIC DNA]</scope>
    <source>
        <strain evidence="2 3">Tom-12</strain>
    </source>
</reference>
<dbReference type="RefSeq" id="XP_060380787.1">
    <property type="nucleotide sequence ID" value="XM_060524568.1"/>
</dbReference>
<feature type="region of interest" description="Disordered" evidence="1">
    <location>
        <begin position="120"/>
        <end position="147"/>
    </location>
</feature>
<proteinExistence type="predicted"/>
<evidence type="ECO:0000313" key="2">
    <source>
        <dbReference type="EMBL" id="KAK1495419.1"/>
    </source>
</evidence>
<protein>
    <submittedName>
        <fullName evidence="2">Uncharacterized protein</fullName>
    </submittedName>
</protein>
<evidence type="ECO:0000256" key="1">
    <source>
        <dbReference type="SAM" id="MobiDB-lite"/>
    </source>
</evidence>
<name>A0ABQ9R5S3_9PEZI</name>
<accession>A0ABQ9R5S3</accession>
<sequence length="162" mass="17699">MSCQTSTTKSPSIRSQSLGHSRRNKKASPCRREITSVQTKQPKAQAPQKRSLGKKRKQTPSSSLSFFLAFRLSTPICSCLPSTSAPSLPSGPFPSPLLLNFESPRLMSTFLEDVGARGCRAAGHHGPRHRRQQQPSHHLPSNLASKRAGSSLDITVQHCMLT</sequence>
<gene>
    <name evidence="2" type="ORF">CTAM01_08548</name>
</gene>
<dbReference type="GeneID" id="85408806"/>
<keyword evidence="3" id="KW-1185">Reference proteome</keyword>
<dbReference type="Proteomes" id="UP001227543">
    <property type="component" value="Unassembled WGS sequence"/>
</dbReference>
<feature type="compositionally biased region" description="Polar residues" evidence="1">
    <location>
        <begin position="1"/>
        <end position="19"/>
    </location>
</feature>
<feature type="compositionally biased region" description="Basic residues" evidence="1">
    <location>
        <begin position="20"/>
        <end position="29"/>
    </location>
</feature>
<feature type="compositionally biased region" description="Low complexity" evidence="1">
    <location>
        <begin position="40"/>
        <end position="49"/>
    </location>
</feature>
<feature type="region of interest" description="Disordered" evidence="1">
    <location>
        <begin position="1"/>
        <end position="62"/>
    </location>
</feature>